<dbReference type="InterPro" id="IPR011444">
    <property type="entry name" value="DUF1549"/>
</dbReference>
<keyword evidence="8" id="KW-1185">Reference proteome</keyword>
<proteinExistence type="predicted"/>
<dbReference type="Proteomes" id="UP000187735">
    <property type="component" value="Chromosome"/>
</dbReference>
<gene>
    <name evidence="7" type="ORF">Fuma_02542</name>
</gene>
<dbReference type="PANTHER" id="PTHR35889:SF3">
    <property type="entry name" value="F-BOX DOMAIN-CONTAINING PROTEIN"/>
    <property type="match status" value="1"/>
</dbReference>
<dbReference type="Pfam" id="PF07583">
    <property type="entry name" value="PSCyt2"/>
    <property type="match status" value="1"/>
</dbReference>
<dbReference type="Gene3D" id="2.60.120.1060">
    <property type="entry name" value="NPCBM/NEW2 domain"/>
    <property type="match status" value="1"/>
</dbReference>
<dbReference type="InterPro" id="IPR008979">
    <property type="entry name" value="Galactose-bd-like_sf"/>
</dbReference>
<dbReference type="Pfam" id="PF07587">
    <property type="entry name" value="PSD1"/>
    <property type="match status" value="1"/>
</dbReference>
<dbReference type="GO" id="GO:0009055">
    <property type="term" value="F:electron transfer activity"/>
    <property type="evidence" value="ECO:0007669"/>
    <property type="project" value="InterPro"/>
</dbReference>
<evidence type="ECO:0000259" key="6">
    <source>
        <dbReference type="PROSITE" id="PS51007"/>
    </source>
</evidence>
<dbReference type="InterPro" id="IPR036909">
    <property type="entry name" value="Cyt_c-like_dom_sf"/>
</dbReference>
<dbReference type="SUPFAM" id="SSF46626">
    <property type="entry name" value="Cytochrome c"/>
    <property type="match status" value="1"/>
</dbReference>
<dbReference type="KEGG" id="fmr:Fuma_02542"/>
<reference evidence="7 8" key="1">
    <citation type="journal article" date="2016" name="Front. Microbiol.">
        <title>Fuerstia marisgermanicae gen. nov., sp. nov., an Unusual Member of the Phylum Planctomycetes from the German Wadden Sea.</title>
        <authorList>
            <person name="Kohn T."/>
            <person name="Heuer A."/>
            <person name="Jogler M."/>
            <person name="Vollmers J."/>
            <person name="Boedeker C."/>
            <person name="Bunk B."/>
            <person name="Rast P."/>
            <person name="Borchert D."/>
            <person name="Glockner I."/>
            <person name="Freese H.M."/>
            <person name="Klenk H.P."/>
            <person name="Overmann J."/>
            <person name="Kaster A.K."/>
            <person name="Rohde M."/>
            <person name="Wiegand S."/>
            <person name="Jogler C."/>
        </authorList>
    </citation>
    <scope>NUCLEOTIDE SEQUENCE [LARGE SCALE GENOMIC DNA]</scope>
    <source>
        <strain evidence="7 8">NH11</strain>
    </source>
</reference>
<dbReference type="InterPro" id="IPR013222">
    <property type="entry name" value="Glyco_hyd_98_carb-bd"/>
</dbReference>
<dbReference type="GO" id="GO:0020037">
    <property type="term" value="F:heme binding"/>
    <property type="evidence" value="ECO:0007669"/>
    <property type="project" value="InterPro"/>
</dbReference>
<name>A0A1P8WFW6_9PLAN</name>
<keyword evidence="3 4" id="KW-0408">Iron</keyword>
<dbReference type="STRING" id="1891926.Fuma_02542"/>
<dbReference type="InterPro" id="IPR011429">
    <property type="entry name" value="Cyt_c_Planctomycete-type"/>
</dbReference>
<dbReference type="Pfam" id="PF08305">
    <property type="entry name" value="NPCBM"/>
    <property type="match status" value="1"/>
</dbReference>
<accession>A0A1P8WFW6</accession>
<evidence type="ECO:0000256" key="5">
    <source>
        <dbReference type="SAM" id="MobiDB-lite"/>
    </source>
</evidence>
<sequence length="1046" mass="116080">MSGSNFSLVARPFRAMMTRTAQKCAVAHKIATSLAAYPVTPRKGRPTLVCCVWLLVSFGAVTAEDAVDFKQQIAPIFQQHCVKCHSPENKKGDVSLGTVNDLKANEYVIAGDPDGSYLIELVTSHNDEPPAMPQKADPLSPKQVALLRRWIKQGAEWPSDVVIKEKSKADTSWWSLQPLAVSQAENDSRNTIDDFIVARLDKKGLTLSPQADRRTLIRRLSFDLWGLPPTPEDVDAFVNDSDPAAYANLVDRMLDSPHYGERFARHWLDLAHYADTHGFERDKRRDNAWRYRDYVIKSFNDDKPYDRFLQEQIAGDVLWPDDDQAVIATGFLAAGPWDYVGQVETKSDELRRSARSLDLDDIATQVMTSTMATTINCCRCHDHKLDPISQQEYFQLRAVFAGVKREDRVVSDAAMKRYEATKADLTAKLQSIDFEIGKLEGAGLDLADMVGGGNGLGNGTFRNGIDARTGVIQTRDFGALGNVVTNQFVKTKSEFIDGVFIPDGEAGKASIPVSSTGITVTGLPKTSGAAWDMIRNGPVASQHSPELGGIDFTKDGHSLLGLHANAGITFDLDAIRSASHQTEMRFTAKLGYFGAVGGHRADAWVFLDGKLVAEFPKLTRDMGLQDIDLPVPGDARFLTLVATDGGNGYSHDQIGFGDPKLKPVAPVPLSEEDGLRLTQLQKQRTSAHERLADIGTPPKFYGVVGDEKVSPVYLLVRGDAESPDGEPLAPAALRSLKMLNPSLGETDTSEGERRAALAKWITHPDNPLTPRVMVNRLWHWHFGQGIVSTPSDFGYGGDRPSHPELLDWLASQLQQHDWSLKAMHRMILTSQTYRQSSKAQLSPGPLESPDSDGAQQQIHPAQIDADNRLLWRQNPRRLEAEAIRDAVLHVSGKLNSERGGPGFEDFTYEDAYAPIYRYVTADEPPLWRRSIYRYIVRTTPDRFLTTLDCPDPANLTAKRLTTTTPLQSLALYNNDFMLRQSQYFAQRIESEVGANPIDQVRQAFQRSYGRLPSEQEEHLSVSFVEKQGVFALCRSLLNSNEFVYVD</sequence>
<dbReference type="SMART" id="SM00776">
    <property type="entry name" value="NPCBM"/>
    <property type="match status" value="1"/>
</dbReference>
<protein>
    <submittedName>
        <fullName evidence="7">NPCBM/NEW2 domain protein</fullName>
    </submittedName>
</protein>
<evidence type="ECO:0000256" key="2">
    <source>
        <dbReference type="ARBA" id="ARBA00022723"/>
    </source>
</evidence>
<dbReference type="InterPro" id="IPR022655">
    <property type="entry name" value="DUF1553"/>
</dbReference>
<dbReference type="PROSITE" id="PS51007">
    <property type="entry name" value="CYTC"/>
    <property type="match status" value="1"/>
</dbReference>
<dbReference type="AlphaFoldDB" id="A0A1P8WFW6"/>
<dbReference type="Pfam" id="PF07635">
    <property type="entry name" value="PSCyt1"/>
    <property type="match status" value="1"/>
</dbReference>
<organism evidence="7 8">
    <name type="scientific">Fuerstiella marisgermanici</name>
    <dbReference type="NCBI Taxonomy" id="1891926"/>
    <lineage>
        <taxon>Bacteria</taxon>
        <taxon>Pseudomonadati</taxon>
        <taxon>Planctomycetota</taxon>
        <taxon>Planctomycetia</taxon>
        <taxon>Planctomycetales</taxon>
        <taxon>Planctomycetaceae</taxon>
        <taxon>Fuerstiella</taxon>
    </lineage>
</organism>
<evidence type="ECO:0000256" key="1">
    <source>
        <dbReference type="ARBA" id="ARBA00022617"/>
    </source>
</evidence>
<dbReference type="InterPro" id="IPR038637">
    <property type="entry name" value="NPCBM_sf"/>
</dbReference>
<evidence type="ECO:0000256" key="3">
    <source>
        <dbReference type="ARBA" id="ARBA00023004"/>
    </source>
</evidence>
<evidence type="ECO:0000313" key="7">
    <source>
        <dbReference type="EMBL" id="APZ92930.1"/>
    </source>
</evidence>
<evidence type="ECO:0000313" key="8">
    <source>
        <dbReference type="Proteomes" id="UP000187735"/>
    </source>
</evidence>
<dbReference type="GO" id="GO:0046872">
    <property type="term" value="F:metal ion binding"/>
    <property type="evidence" value="ECO:0007669"/>
    <property type="project" value="UniProtKB-KW"/>
</dbReference>
<keyword evidence="2 4" id="KW-0479">Metal-binding</keyword>
<feature type="region of interest" description="Disordered" evidence="5">
    <location>
        <begin position="837"/>
        <end position="856"/>
    </location>
</feature>
<dbReference type="Gene3D" id="1.10.760.10">
    <property type="entry name" value="Cytochrome c-like domain"/>
    <property type="match status" value="1"/>
</dbReference>
<dbReference type="PANTHER" id="PTHR35889">
    <property type="entry name" value="CYCLOINULO-OLIGOSACCHARIDE FRUCTANOTRANSFERASE-RELATED"/>
    <property type="match status" value="1"/>
</dbReference>
<dbReference type="EMBL" id="CP017641">
    <property type="protein sequence ID" value="APZ92930.1"/>
    <property type="molecule type" value="Genomic_DNA"/>
</dbReference>
<keyword evidence="1 4" id="KW-0349">Heme</keyword>
<dbReference type="InterPro" id="IPR009056">
    <property type="entry name" value="Cyt_c-like_dom"/>
</dbReference>
<feature type="domain" description="Cytochrome c" evidence="6">
    <location>
        <begin position="68"/>
        <end position="155"/>
    </location>
</feature>
<dbReference type="SUPFAM" id="SSF49785">
    <property type="entry name" value="Galactose-binding domain-like"/>
    <property type="match status" value="1"/>
</dbReference>
<evidence type="ECO:0000256" key="4">
    <source>
        <dbReference type="PROSITE-ProRule" id="PRU00433"/>
    </source>
</evidence>